<dbReference type="InterPro" id="IPR052020">
    <property type="entry name" value="Cyclic_di-GMP/3'3'-cGAMP_PDE"/>
</dbReference>
<evidence type="ECO:0000259" key="2">
    <source>
        <dbReference type="PROSITE" id="PS51832"/>
    </source>
</evidence>
<dbReference type="AlphaFoldDB" id="A0A7C9HPL7"/>
<dbReference type="PROSITE" id="PS51832">
    <property type="entry name" value="HD_GYP"/>
    <property type="match status" value="1"/>
</dbReference>
<dbReference type="CDD" id="cd00077">
    <property type="entry name" value="HDc"/>
    <property type="match status" value="1"/>
</dbReference>
<dbReference type="InterPro" id="IPR037522">
    <property type="entry name" value="HD_GYP_dom"/>
</dbReference>
<feature type="coiled-coil region" evidence="1">
    <location>
        <begin position="356"/>
        <end position="383"/>
    </location>
</feature>
<dbReference type="Proteomes" id="UP000483286">
    <property type="component" value="Unassembled WGS sequence"/>
</dbReference>
<dbReference type="Gene3D" id="1.10.3210.10">
    <property type="entry name" value="Hypothetical protein af1432"/>
    <property type="match status" value="1"/>
</dbReference>
<keyword evidence="4" id="KW-1185">Reference proteome</keyword>
<evidence type="ECO:0000313" key="3">
    <source>
        <dbReference type="EMBL" id="MVN85594.1"/>
    </source>
</evidence>
<dbReference type="Gene3D" id="1.25.40.10">
    <property type="entry name" value="Tetratricopeptide repeat domain"/>
    <property type="match status" value="2"/>
</dbReference>
<gene>
    <name evidence="3" type="ORF">GO986_02320</name>
</gene>
<organism evidence="3 4">
    <name type="scientific">Deinococcus arboris</name>
    <dbReference type="NCBI Taxonomy" id="2682977"/>
    <lineage>
        <taxon>Bacteria</taxon>
        <taxon>Thermotogati</taxon>
        <taxon>Deinococcota</taxon>
        <taxon>Deinococci</taxon>
        <taxon>Deinococcales</taxon>
        <taxon>Deinococcaceae</taxon>
        <taxon>Deinococcus</taxon>
    </lineage>
</organism>
<dbReference type="InterPro" id="IPR011990">
    <property type="entry name" value="TPR-like_helical_dom_sf"/>
</dbReference>
<reference evidence="3 4" key="1">
    <citation type="submission" date="2019-12" db="EMBL/GenBank/DDBJ databases">
        <title>Deinococcus sp. HMF7620 Genome sequencing and assembly.</title>
        <authorList>
            <person name="Kang H."/>
            <person name="Kim H."/>
            <person name="Joh K."/>
        </authorList>
    </citation>
    <scope>NUCLEOTIDE SEQUENCE [LARGE SCALE GENOMIC DNA]</scope>
    <source>
        <strain evidence="3 4">HMF7620</strain>
    </source>
</reference>
<dbReference type="EMBL" id="WQLB01000002">
    <property type="protein sequence ID" value="MVN85594.1"/>
    <property type="molecule type" value="Genomic_DNA"/>
</dbReference>
<dbReference type="RefSeq" id="WP_157457594.1">
    <property type="nucleotide sequence ID" value="NZ_WQLB01000002.1"/>
</dbReference>
<dbReference type="Pfam" id="PF13487">
    <property type="entry name" value="HD_5"/>
    <property type="match status" value="1"/>
</dbReference>
<protein>
    <submittedName>
        <fullName evidence="3">HD domain-containing protein</fullName>
    </submittedName>
</protein>
<dbReference type="SMART" id="SM00471">
    <property type="entry name" value="HDc"/>
    <property type="match status" value="1"/>
</dbReference>
<dbReference type="PANTHER" id="PTHR45228">
    <property type="entry name" value="CYCLIC DI-GMP PHOSPHODIESTERASE TM_0186-RELATED"/>
    <property type="match status" value="1"/>
</dbReference>
<evidence type="ECO:0000256" key="1">
    <source>
        <dbReference type="SAM" id="Coils"/>
    </source>
</evidence>
<proteinExistence type="predicted"/>
<name>A0A7C9HPL7_9DEIO</name>
<sequence>MQESQGSVARSQETPLPAGHLQTLLQEARAARTAEVWRCLPLMEEALPLARQEGDPRLLAEVLTLLGLGHMMTGQLRAALAPLNEAIELATGPGAPHLLADATLCLGKTLGELGDPAAIDYQREAQSQYAAMGARLQEADAVQALGLTLHKRMEYEAAVPMHLRGVEMQRALGQERSVGYGLAYLGETYADLGMATLDHDPEKGRTMLAQAVPLLTEAAEIAARMNDARLLRTAAAALAQVEFDRGFEDVAEAWLKRSFEAARTAQDRLGEAYLHKEQARQQQRRGDLAGALRTLHVACALMEAAGAQSGLVSVLRQTAEVQEEAGDLALALATQRRTHTLELALRDEANETRFQLARFRLETQQHRAEAEKERRRSEALEDLVRQRTAQLEASHFALLERLAVVAEFRDSETADHTRRVGTLAALLAQRLGLPPSEVAMLQLAARLHDIGKIAIPDEVLLKSGRLSPDEWALMQTHAARGAQMLAGRDSALLTMAEEIAWTHHERWDGSGYPRGLAGEAIPLVGRVVALADVYDALGRVRPYKPAWSHAEVVQEIQRGAGLHFDPQVVGAFLALLAEGQWLPEVSKA</sequence>
<keyword evidence="1" id="KW-0175">Coiled coil</keyword>
<dbReference type="SUPFAM" id="SSF48452">
    <property type="entry name" value="TPR-like"/>
    <property type="match status" value="1"/>
</dbReference>
<dbReference type="InterPro" id="IPR003607">
    <property type="entry name" value="HD/PDEase_dom"/>
</dbReference>
<feature type="domain" description="HD-GYP" evidence="2">
    <location>
        <begin position="391"/>
        <end position="588"/>
    </location>
</feature>
<dbReference type="SUPFAM" id="SSF109604">
    <property type="entry name" value="HD-domain/PDEase-like"/>
    <property type="match status" value="1"/>
</dbReference>
<comment type="caution">
    <text evidence="3">The sequence shown here is derived from an EMBL/GenBank/DDBJ whole genome shotgun (WGS) entry which is preliminary data.</text>
</comment>
<evidence type="ECO:0000313" key="4">
    <source>
        <dbReference type="Proteomes" id="UP000483286"/>
    </source>
</evidence>
<dbReference type="PANTHER" id="PTHR45228:SF8">
    <property type="entry name" value="TWO-COMPONENT RESPONSE REGULATOR-RELATED"/>
    <property type="match status" value="1"/>
</dbReference>
<accession>A0A7C9HPL7</accession>